<reference evidence="2" key="1">
    <citation type="journal article" date="2023" name="G3 (Bethesda)">
        <title>Genome assembly and association tests identify interacting loci associated with vigor, precocity, and sex in interspecific pistachio rootstocks.</title>
        <authorList>
            <person name="Palmer W."/>
            <person name="Jacygrad E."/>
            <person name="Sagayaradj S."/>
            <person name="Cavanaugh K."/>
            <person name="Han R."/>
            <person name="Bertier L."/>
            <person name="Beede B."/>
            <person name="Kafkas S."/>
            <person name="Golino D."/>
            <person name="Preece J."/>
            <person name="Michelmore R."/>
        </authorList>
    </citation>
    <scope>NUCLEOTIDE SEQUENCE [LARGE SCALE GENOMIC DNA]</scope>
</reference>
<accession>A0ACC0ZVB4</accession>
<evidence type="ECO:0000313" key="2">
    <source>
        <dbReference type="Proteomes" id="UP001164250"/>
    </source>
</evidence>
<organism evidence="1 2">
    <name type="scientific">Pistacia atlantica</name>
    <dbReference type="NCBI Taxonomy" id="434234"/>
    <lineage>
        <taxon>Eukaryota</taxon>
        <taxon>Viridiplantae</taxon>
        <taxon>Streptophyta</taxon>
        <taxon>Embryophyta</taxon>
        <taxon>Tracheophyta</taxon>
        <taxon>Spermatophyta</taxon>
        <taxon>Magnoliopsida</taxon>
        <taxon>eudicotyledons</taxon>
        <taxon>Gunneridae</taxon>
        <taxon>Pentapetalae</taxon>
        <taxon>rosids</taxon>
        <taxon>malvids</taxon>
        <taxon>Sapindales</taxon>
        <taxon>Anacardiaceae</taxon>
        <taxon>Pistacia</taxon>
    </lineage>
</organism>
<keyword evidence="2" id="KW-1185">Reference proteome</keyword>
<dbReference type="Proteomes" id="UP001164250">
    <property type="component" value="Chromosome 15"/>
</dbReference>
<evidence type="ECO:0000313" key="1">
    <source>
        <dbReference type="EMBL" id="KAJ0075946.1"/>
    </source>
</evidence>
<comment type="caution">
    <text evidence="1">The sequence shown here is derived from an EMBL/GenBank/DDBJ whole genome shotgun (WGS) entry which is preliminary data.</text>
</comment>
<proteinExistence type="predicted"/>
<protein>
    <submittedName>
        <fullName evidence="1">Uncharacterized protein</fullName>
    </submittedName>
</protein>
<gene>
    <name evidence="1" type="ORF">Patl1_34969</name>
</gene>
<dbReference type="EMBL" id="CM047910">
    <property type="protein sequence ID" value="KAJ0075946.1"/>
    <property type="molecule type" value="Genomic_DNA"/>
</dbReference>
<name>A0ACC0ZVB4_9ROSI</name>
<sequence>MFRGSLLLSAADIWSQLLPCNGPHLITGNGVGFKPDILDMDVMEKVLEIGSEDSVKMARELALKEELMVKLK</sequence>